<evidence type="ECO:0000256" key="1">
    <source>
        <dbReference type="SAM" id="SignalP"/>
    </source>
</evidence>
<organism evidence="2 3">
    <name type="scientific">Daphnia galeata</name>
    <dbReference type="NCBI Taxonomy" id="27404"/>
    <lineage>
        <taxon>Eukaryota</taxon>
        <taxon>Metazoa</taxon>
        <taxon>Ecdysozoa</taxon>
        <taxon>Arthropoda</taxon>
        <taxon>Crustacea</taxon>
        <taxon>Branchiopoda</taxon>
        <taxon>Diplostraca</taxon>
        <taxon>Cladocera</taxon>
        <taxon>Anomopoda</taxon>
        <taxon>Daphniidae</taxon>
        <taxon>Daphnia</taxon>
    </lineage>
</organism>
<evidence type="ECO:0000313" key="2">
    <source>
        <dbReference type="EMBL" id="CAH0109067.1"/>
    </source>
</evidence>
<dbReference type="EMBL" id="CAKKLH010000290">
    <property type="protein sequence ID" value="CAH0109067.1"/>
    <property type="molecule type" value="Genomic_DNA"/>
</dbReference>
<proteinExistence type="predicted"/>
<feature type="signal peptide" evidence="1">
    <location>
        <begin position="1"/>
        <end position="17"/>
    </location>
</feature>
<reference evidence="2" key="1">
    <citation type="submission" date="2021-11" db="EMBL/GenBank/DDBJ databases">
        <authorList>
            <person name="Schell T."/>
        </authorList>
    </citation>
    <scope>NUCLEOTIDE SEQUENCE</scope>
    <source>
        <strain evidence="2">M5</strain>
    </source>
</reference>
<comment type="caution">
    <text evidence="2">The sequence shown here is derived from an EMBL/GenBank/DDBJ whole genome shotgun (WGS) entry which is preliminary data.</text>
</comment>
<gene>
    <name evidence="2" type="ORF">DGAL_LOCUS12529</name>
</gene>
<keyword evidence="1" id="KW-0732">Signal</keyword>
<dbReference type="Proteomes" id="UP000789390">
    <property type="component" value="Unassembled WGS sequence"/>
</dbReference>
<accession>A0A8J2RR37</accession>
<feature type="chain" id="PRO_5035221731" evidence="1">
    <location>
        <begin position="18"/>
        <end position="326"/>
    </location>
</feature>
<evidence type="ECO:0000313" key="3">
    <source>
        <dbReference type="Proteomes" id="UP000789390"/>
    </source>
</evidence>
<dbReference type="AlphaFoldDB" id="A0A8J2RR37"/>
<sequence length="326" mass="37064">MKIGLIFLLAFVVITQQFYLQRPNVPMLWFSSPPYRFINYYHPLEDEHHQNALAFHRQNENPSLTIAEDNLNNTEGFSDTQSRIRGISVNRPLINDYHGGRYLINNYVNNPFLRAFTIMSTSTVTAFKTAISTATSTSFSASTSISIITSIISTISVSTSTIMNTAVLSLTLVVKCVPSFQVSPSPFACRRKKEIDYSEDSHQQFLISPSQTLKLMPTALPSEINGLSIAEQLTSSKDEIEISNEEQKLRSKRFFFNRFHQFSTLTETGDNDIYHKFCVDLCSYLGDCFPDYNDDYIGVNFDCVHYSNAHLVSLFKFDHHSNCESN</sequence>
<name>A0A8J2RR37_9CRUS</name>
<dbReference type="OrthoDB" id="6374417at2759"/>
<protein>
    <submittedName>
        <fullName evidence="2">Uncharacterized protein</fullName>
    </submittedName>
</protein>
<keyword evidence="3" id="KW-1185">Reference proteome</keyword>